<feature type="region of interest" description="Disordered" evidence="3">
    <location>
        <begin position="187"/>
        <end position="222"/>
    </location>
</feature>
<organism evidence="4 5">
    <name type="scientific">Haloarcula saliterrae</name>
    <dbReference type="NCBI Taxonomy" id="2950534"/>
    <lineage>
        <taxon>Archaea</taxon>
        <taxon>Methanobacteriati</taxon>
        <taxon>Methanobacteriota</taxon>
        <taxon>Stenosarchaea group</taxon>
        <taxon>Halobacteria</taxon>
        <taxon>Halobacteriales</taxon>
        <taxon>Haloarculaceae</taxon>
        <taxon>Haloarcula</taxon>
    </lineage>
</organism>
<keyword evidence="1" id="KW-0175">Coiled coil</keyword>
<dbReference type="PANTHER" id="PTHR32114">
    <property type="entry name" value="ABC TRANSPORTER ABCH.3"/>
    <property type="match status" value="1"/>
</dbReference>
<evidence type="ECO:0000256" key="2">
    <source>
        <dbReference type="ARBA" id="ARBA00049666"/>
    </source>
</evidence>
<name>A0ABU2FFR2_9EURY</name>
<protein>
    <recommendedName>
        <fullName evidence="6">Chromosome segregation protein SMC</fullName>
    </recommendedName>
</protein>
<feature type="region of interest" description="Disordered" evidence="3">
    <location>
        <begin position="425"/>
        <end position="452"/>
    </location>
</feature>
<keyword evidence="5" id="KW-1185">Reference proteome</keyword>
<accession>A0ABU2FFR2</accession>
<evidence type="ECO:0000256" key="3">
    <source>
        <dbReference type="SAM" id="MobiDB-lite"/>
    </source>
</evidence>
<comment type="caution">
    <text evidence="4">The sequence shown here is derived from an EMBL/GenBank/DDBJ whole genome shotgun (WGS) entry which is preliminary data.</text>
</comment>
<dbReference type="Proteomes" id="UP001259659">
    <property type="component" value="Unassembled WGS sequence"/>
</dbReference>
<dbReference type="PANTHER" id="PTHR32114:SF2">
    <property type="entry name" value="ABC TRANSPORTER ABCH.3"/>
    <property type="match status" value="1"/>
</dbReference>
<dbReference type="EMBL" id="JAMQON010000005">
    <property type="protein sequence ID" value="MDS0261103.1"/>
    <property type="molecule type" value="Genomic_DNA"/>
</dbReference>
<dbReference type="SUPFAM" id="SSF52540">
    <property type="entry name" value="P-loop containing nucleoside triphosphate hydrolases"/>
    <property type="match status" value="1"/>
</dbReference>
<feature type="compositionally biased region" description="Basic and acidic residues" evidence="3">
    <location>
        <begin position="187"/>
        <end position="196"/>
    </location>
</feature>
<dbReference type="InterPro" id="IPR027417">
    <property type="entry name" value="P-loop_NTPase"/>
</dbReference>
<dbReference type="Gene3D" id="3.40.50.300">
    <property type="entry name" value="P-loop containing nucleotide triphosphate hydrolases"/>
    <property type="match status" value="2"/>
</dbReference>
<evidence type="ECO:0008006" key="6">
    <source>
        <dbReference type="Google" id="ProtNLM"/>
    </source>
</evidence>
<comment type="similarity">
    <text evidence="2">Belongs to the Sph1/Sph2 family.</text>
</comment>
<evidence type="ECO:0000313" key="4">
    <source>
        <dbReference type="EMBL" id="MDS0261103.1"/>
    </source>
</evidence>
<evidence type="ECO:0000313" key="5">
    <source>
        <dbReference type="Proteomes" id="UP001259659"/>
    </source>
</evidence>
<dbReference type="NCBIfam" id="NF045487">
    <property type="entry name" value="ASRP"/>
    <property type="match status" value="1"/>
</dbReference>
<proteinExistence type="inferred from homology"/>
<sequence>MWELSLRNTAGIKSGTATLESGLNTVQASNFKGKSSFIRAIQIVMGTASMGDRADLTEGASEGRVTLDTPETAYEVTLQRSETGAVTRHGDPYLTADRALVCARLFAFLGEDNEIRARVRAGEDLTDLLQRPIDIEDIDAQIADLRNERDSVVRRLETAERAAENLPSVTEAISRLESELKELRERRDQLGDRVGESPDDGSLSDDLADRRSEVSTAEQTVTRLEKQIERKETALAEKTEELETLEVPDEVTFAADIQEREERIDELGLQIDLLEGVHRANQRVLEEDEVTLVSSVESSLTADEFDCWVCGETTTAEDIEARLESLEVKLTELRSEKRSLTEEIEAVKREQEQVRQQRQTRRQLEETVGDLRADLDELRGELHRARDRRSSLQEAVDELASQVEAAETELNEQLTDIKAEIRTAESELDDQRSRRDELREQSQEATRLRTEKQDLTERIADLRNRKKKKQLELKEQFDTAMDEAISQFAPGFDGARLDVQTTADGEVDAFELVIARDGRETEIGALSEGERELVGIVVAVAGFRTFDVADIVPVILLDGISQLSADNLRRLIDYLDGASEMLVTTAYPEAGEFSGNTIRPTEWETISDEEAPVA</sequence>
<evidence type="ECO:0000256" key="1">
    <source>
        <dbReference type="ARBA" id="ARBA00023054"/>
    </source>
</evidence>
<dbReference type="Gene3D" id="1.20.1480.30">
    <property type="entry name" value="Designed four-helix bundle protein"/>
    <property type="match status" value="1"/>
</dbReference>
<gene>
    <name evidence="4" type="ORF">NDI56_17020</name>
</gene>
<dbReference type="RefSeq" id="WP_310920903.1">
    <property type="nucleotide sequence ID" value="NZ_JAMQON010000005.1"/>
</dbReference>
<reference evidence="4 5" key="1">
    <citation type="submission" date="2022-06" db="EMBL/GenBank/DDBJ databases">
        <title>Haloarcula sp. a new haloarchaeum isolate from saline soil.</title>
        <authorList>
            <person name="Strakova D."/>
            <person name="Galisteo C."/>
            <person name="Sanchez-Porro C."/>
            <person name="Ventosa A."/>
        </authorList>
    </citation>
    <scope>NUCLEOTIDE SEQUENCE [LARGE SCALE GENOMIC DNA]</scope>
    <source>
        <strain evidence="4 5">S1CR25-12</strain>
    </source>
</reference>